<accession>A0A256G7N7</accession>
<organism evidence="1 2">
    <name type="scientific">Brucella pseudogrignonensis</name>
    <dbReference type="NCBI Taxonomy" id="419475"/>
    <lineage>
        <taxon>Bacteria</taxon>
        <taxon>Pseudomonadati</taxon>
        <taxon>Pseudomonadota</taxon>
        <taxon>Alphaproteobacteria</taxon>
        <taxon>Hyphomicrobiales</taxon>
        <taxon>Brucellaceae</taxon>
        <taxon>Brucella/Ochrobactrum group</taxon>
        <taxon>Brucella</taxon>
    </lineage>
</organism>
<dbReference type="GeneID" id="93112429"/>
<dbReference type="RefSeq" id="WP_268877856.1">
    <property type="nucleotide sequence ID" value="NZ_CAXURC020000002.1"/>
</dbReference>
<dbReference type="EMBL" id="NNRM01000041">
    <property type="protein sequence ID" value="OYR23058.1"/>
    <property type="molecule type" value="Genomic_DNA"/>
</dbReference>
<name>A0A256G7N7_9HYPH</name>
<dbReference type="AlphaFoldDB" id="A0A256G7N7"/>
<protein>
    <submittedName>
        <fullName evidence="1">Uncharacterized protein</fullName>
    </submittedName>
</protein>
<sequence length="44" mass="4953">MYKAVLEINLQSALELPVSCGKGEIEAFDEKKIDRRKRSGANED</sequence>
<dbReference type="Proteomes" id="UP000216188">
    <property type="component" value="Unassembled WGS sequence"/>
</dbReference>
<reference evidence="1 2" key="1">
    <citation type="submission" date="2017-07" db="EMBL/GenBank/DDBJ databases">
        <title>Phylogenetic study on the rhizospheric bacterium Ochrobactrum sp. A44.</title>
        <authorList>
            <person name="Krzyzanowska D.M."/>
            <person name="Ossowicki A."/>
            <person name="Rajewska M."/>
            <person name="Maciag T."/>
            <person name="Kaczynski Z."/>
            <person name="Czerwicka M."/>
            <person name="Jafra S."/>
        </authorList>
    </citation>
    <scope>NUCLEOTIDE SEQUENCE [LARGE SCALE GENOMIC DNA]</scope>
    <source>
        <strain evidence="1 2">CCUG 30717</strain>
    </source>
</reference>
<keyword evidence="2" id="KW-1185">Reference proteome</keyword>
<proteinExistence type="predicted"/>
<evidence type="ECO:0000313" key="2">
    <source>
        <dbReference type="Proteomes" id="UP000216188"/>
    </source>
</evidence>
<evidence type="ECO:0000313" key="1">
    <source>
        <dbReference type="EMBL" id="OYR23058.1"/>
    </source>
</evidence>
<comment type="caution">
    <text evidence="1">The sequence shown here is derived from an EMBL/GenBank/DDBJ whole genome shotgun (WGS) entry which is preliminary data.</text>
</comment>
<gene>
    <name evidence="1" type="ORF">CEV34_3802</name>
</gene>